<dbReference type="AlphaFoldDB" id="A0A6D2HF06"/>
<dbReference type="CDD" id="cd22152">
    <property type="entry name" value="F-box_AtAFR-like"/>
    <property type="match status" value="1"/>
</dbReference>
<protein>
    <recommendedName>
        <fullName evidence="2">F-box domain-containing protein</fullName>
    </recommendedName>
</protein>
<evidence type="ECO:0000313" key="4">
    <source>
        <dbReference type="Proteomes" id="UP000467841"/>
    </source>
</evidence>
<feature type="region of interest" description="Disordered" evidence="1">
    <location>
        <begin position="1"/>
        <end position="26"/>
    </location>
</feature>
<dbReference type="OrthoDB" id="45365at2759"/>
<evidence type="ECO:0000256" key="1">
    <source>
        <dbReference type="SAM" id="MobiDB-lite"/>
    </source>
</evidence>
<accession>A0A6D2HF06</accession>
<reference evidence="3" key="1">
    <citation type="submission" date="2020-01" db="EMBL/GenBank/DDBJ databases">
        <authorList>
            <person name="Mishra B."/>
        </authorList>
    </citation>
    <scope>NUCLEOTIDE SEQUENCE [LARGE SCALE GENOMIC DNA]</scope>
</reference>
<sequence>MSSPEKKKKKMEEPSSPTQKTCSQNPSLPDDLLISCIARMSRLYYPTLSLVSKSLRSLLTSPELYKTRSVLGYTESCLYVCLESYNPESCRLYTLCRKPAQTLTNKEKKKSSGIVLVRVPTLHYLLQKSPVLVAVGSDIYKIGSRGQLLQLAIL</sequence>
<dbReference type="Proteomes" id="UP000467841">
    <property type="component" value="Unassembled WGS sequence"/>
</dbReference>
<dbReference type="PANTHER" id="PTHR24414:SF184">
    <property type="entry name" value="GALACTOSE OXIDASE_KELCH REPEAT SUPERFAMILY PROTEIN"/>
    <property type="match status" value="1"/>
</dbReference>
<feature type="domain" description="F-box" evidence="2">
    <location>
        <begin position="28"/>
        <end position="68"/>
    </location>
</feature>
<dbReference type="SMART" id="SM00256">
    <property type="entry name" value="FBOX"/>
    <property type="match status" value="1"/>
</dbReference>
<gene>
    <name evidence="3" type="ORF">MERR_LOCUS154</name>
</gene>
<dbReference type="PANTHER" id="PTHR24414">
    <property type="entry name" value="F-BOX/KELCH-REPEAT PROTEIN SKIP4"/>
    <property type="match status" value="1"/>
</dbReference>
<organism evidence="3 4">
    <name type="scientific">Microthlaspi erraticum</name>
    <dbReference type="NCBI Taxonomy" id="1685480"/>
    <lineage>
        <taxon>Eukaryota</taxon>
        <taxon>Viridiplantae</taxon>
        <taxon>Streptophyta</taxon>
        <taxon>Embryophyta</taxon>
        <taxon>Tracheophyta</taxon>
        <taxon>Spermatophyta</taxon>
        <taxon>Magnoliopsida</taxon>
        <taxon>eudicotyledons</taxon>
        <taxon>Gunneridae</taxon>
        <taxon>Pentapetalae</taxon>
        <taxon>rosids</taxon>
        <taxon>malvids</taxon>
        <taxon>Brassicales</taxon>
        <taxon>Brassicaceae</taxon>
        <taxon>Coluteocarpeae</taxon>
        <taxon>Microthlaspi</taxon>
    </lineage>
</organism>
<comment type="caution">
    <text evidence="3">The sequence shown here is derived from an EMBL/GenBank/DDBJ whole genome shotgun (WGS) entry which is preliminary data.</text>
</comment>
<name>A0A6D2HF06_9BRAS</name>
<evidence type="ECO:0000259" key="2">
    <source>
        <dbReference type="SMART" id="SM00256"/>
    </source>
</evidence>
<keyword evidence="4" id="KW-1185">Reference proteome</keyword>
<proteinExistence type="predicted"/>
<evidence type="ECO:0000313" key="3">
    <source>
        <dbReference type="EMBL" id="CAA7012920.1"/>
    </source>
</evidence>
<dbReference type="InterPro" id="IPR050354">
    <property type="entry name" value="F-box/kelch-repeat_ARATH"/>
</dbReference>
<dbReference type="InterPro" id="IPR001810">
    <property type="entry name" value="F-box_dom"/>
</dbReference>
<dbReference type="Pfam" id="PF00646">
    <property type="entry name" value="F-box"/>
    <property type="match status" value="1"/>
</dbReference>
<dbReference type="EMBL" id="CACVBM020000011">
    <property type="protein sequence ID" value="CAA7012920.1"/>
    <property type="molecule type" value="Genomic_DNA"/>
</dbReference>